<dbReference type="Pfam" id="PF00620">
    <property type="entry name" value="RhoGAP"/>
    <property type="match status" value="1"/>
</dbReference>
<sequence length="832" mass="92304">MTTEEIVIPNCQGCSKPIEEGAVVAFGESLFHVKCFVCDKCKECVESKTNLLLLDNGKPVCDNCSYNCTACNGIIRDEAIMTGKQEQRVQKHIVDPLFFHQETKPITQTASNVCRSLNYIQGIYCTTCYEARKQSRKNKTKPGSLTELPPRQEPTEDPPTPARSRSNSSNTNIQSESLLSVLSPVTLSFFDNNSSDLLDNLTSSLGANLCLNFSPPAEDATQTRINRASEILQSSLRTSSLKYAPGPSTNDITDLDASKLKKELSETRSNLKELEAEYKSLQQASQQALDEFTKVKEEYAKEAAIKHQQEFIIAALLTKNNAGLLSRKDLDKLAMLRLQLENACNELIQYRDLLATQIDQAVDKSSYQKSLKAQVRSLSQQRDLLLTETKELKTTREEVLKDLINLSTHKQSDSAIPPITISPSVSTSSTRPRKLSDAGSVICKVSSRNSFLGDQTPTLFRIKKKGSTMFNIFTNGNNANNSNSNNNNNNNNSNIKLKPEPSVSTSSTSSTAASSIYGLSTKFSGSSQNLSKKAGLSELNVSCQGNHAFMPASFIRPVKCGVCSDKIWGRSEFRCEGCGFLAHSRCLTQVPSSCLSSYSPLSRSSFDLLSDATSFSATSPISSYENKPLPQITQSGVKPLFGTPLTERVEFEGRPVPLLVTECINAVEHRGLDYEGIYRKSGGAAQIRSIQSAFEQGDRVDLYNEDEINDICAITSVLKQYFRELPNPLLTFESYQAFIELSTMNNDPSKLQKMTHILSQLPQAHQDTLRSLFRHLEKICQSCSKNRMTIKNLAMVFAPTLMRHQDPSRDFLDISYKNAVVEYLLLHTSELF</sequence>
<dbReference type="PROSITE" id="PS50023">
    <property type="entry name" value="LIM_DOMAIN_2"/>
    <property type="match status" value="1"/>
</dbReference>
<evidence type="ECO:0000313" key="10">
    <source>
        <dbReference type="EMBL" id="ORE21204.1"/>
    </source>
</evidence>
<evidence type="ECO:0000259" key="7">
    <source>
        <dbReference type="PROSITE" id="PS50023"/>
    </source>
</evidence>
<dbReference type="VEuPathDB" id="FungiDB:BCV72DRAFT_51549"/>
<dbReference type="SUPFAM" id="SSF57889">
    <property type="entry name" value="Cysteine-rich domain"/>
    <property type="match status" value="1"/>
</dbReference>
<dbReference type="PANTHER" id="PTHR46075">
    <property type="entry name" value="CHIMERIN FAMILY MEMBER"/>
    <property type="match status" value="1"/>
</dbReference>
<dbReference type="GO" id="GO:0046872">
    <property type="term" value="F:metal ion binding"/>
    <property type="evidence" value="ECO:0007669"/>
    <property type="project" value="UniProtKB-KW"/>
</dbReference>
<gene>
    <name evidence="10" type="ORF">BCV71DRAFT_261350</name>
</gene>
<feature type="compositionally biased region" description="Low complexity" evidence="6">
    <location>
        <begin position="415"/>
        <end position="430"/>
    </location>
</feature>
<keyword evidence="5" id="KW-0175">Coiled coil</keyword>
<feature type="region of interest" description="Disordered" evidence="6">
    <location>
        <begin position="136"/>
        <end position="175"/>
    </location>
</feature>
<dbReference type="EMBL" id="KV921282">
    <property type="protein sequence ID" value="ORE21204.1"/>
    <property type="molecule type" value="Genomic_DNA"/>
</dbReference>
<feature type="region of interest" description="Disordered" evidence="6">
    <location>
        <begin position="473"/>
        <end position="510"/>
    </location>
</feature>
<dbReference type="CDD" id="cd20824">
    <property type="entry name" value="C1_SpBZZ1-like"/>
    <property type="match status" value="1"/>
</dbReference>
<protein>
    <submittedName>
        <fullName evidence="10">RhoGAP-domain-containing protein</fullName>
    </submittedName>
</protein>
<dbReference type="InterPro" id="IPR001781">
    <property type="entry name" value="Znf_LIM"/>
</dbReference>
<keyword evidence="2 4" id="KW-0479">Metal-binding</keyword>
<dbReference type="InterPro" id="IPR046349">
    <property type="entry name" value="C1-like_sf"/>
</dbReference>
<evidence type="ECO:0000256" key="6">
    <source>
        <dbReference type="SAM" id="MobiDB-lite"/>
    </source>
</evidence>
<evidence type="ECO:0000256" key="2">
    <source>
        <dbReference type="ARBA" id="ARBA00022723"/>
    </source>
</evidence>
<dbReference type="GO" id="GO:0005096">
    <property type="term" value="F:GTPase activator activity"/>
    <property type="evidence" value="ECO:0007669"/>
    <property type="project" value="UniProtKB-KW"/>
</dbReference>
<evidence type="ECO:0000259" key="8">
    <source>
        <dbReference type="PROSITE" id="PS50081"/>
    </source>
</evidence>
<dbReference type="InterPro" id="IPR051854">
    <property type="entry name" value="Rho-type_GAP"/>
</dbReference>
<feature type="domain" description="LIM zinc-binding" evidence="7">
    <location>
        <begin position="9"/>
        <end position="71"/>
    </location>
</feature>
<dbReference type="SUPFAM" id="SSF48350">
    <property type="entry name" value="GTPase activation domain, GAP"/>
    <property type="match status" value="1"/>
</dbReference>
<keyword evidence="1" id="KW-0343">GTPase activation</keyword>
<feature type="domain" description="Phorbol-ester/DAG-type" evidence="8">
    <location>
        <begin position="546"/>
        <end position="594"/>
    </location>
</feature>
<dbReference type="GO" id="GO:0007165">
    <property type="term" value="P:signal transduction"/>
    <property type="evidence" value="ECO:0007669"/>
    <property type="project" value="InterPro"/>
</dbReference>
<dbReference type="PROSITE" id="PS00478">
    <property type="entry name" value="LIM_DOMAIN_1"/>
    <property type="match status" value="1"/>
</dbReference>
<evidence type="ECO:0000256" key="1">
    <source>
        <dbReference type="ARBA" id="ARBA00022468"/>
    </source>
</evidence>
<dbReference type="PROSITE" id="PS00479">
    <property type="entry name" value="ZF_DAG_PE_1"/>
    <property type="match status" value="1"/>
</dbReference>
<dbReference type="Gene3D" id="3.30.60.20">
    <property type="match status" value="1"/>
</dbReference>
<evidence type="ECO:0000256" key="3">
    <source>
        <dbReference type="ARBA" id="ARBA00022833"/>
    </source>
</evidence>
<reference evidence="10 11" key="1">
    <citation type="journal article" date="2016" name="Proc. Natl. Acad. Sci. U.S.A.">
        <title>Lipid metabolic changes in an early divergent fungus govern the establishment of a mutualistic symbiosis with endobacteria.</title>
        <authorList>
            <person name="Lastovetsky O.A."/>
            <person name="Gaspar M.L."/>
            <person name="Mondo S.J."/>
            <person name="LaButti K.M."/>
            <person name="Sandor L."/>
            <person name="Grigoriev I.V."/>
            <person name="Henry S.A."/>
            <person name="Pawlowska T.E."/>
        </authorList>
    </citation>
    <scope>NUCLEOTIDE SEQUENCE [LARGE SCALE GENOMIC DNA]</scope>
    <source>
        <strain evidence="10 11">ATCC 11559</strain>
    </source>
</reference>
<dbReference type="Pfam" id="PF00412">
    <property type="entry name" value="LIM"/>
    <property type="match status" value="1"/>
</dbReference>
<dbReference type="InterPro" id="IPR000198">
    <property type="entry name" value="RhoGAP_dom"/>
</dbReference>
<organism evidence="10 11">
    <name type="scientific">Rhizopus microsporus</name>
    <dbReference type="NCBI Taxonomy" id="58291"/>
    <lineage>
        <taxon>Eukaryota</taxon>
        <taxon>Fungi</taxon>
        <taxon>Fungi incertae sedis</taxon>
        <taxon>Mucoromycota</taxon>
        <taxon>Mucoromycotina</taxon>
        <taxon>Mucoromycetes</taxon>
        <taxon>Mucorales</taxon>
        <taxon>Mucorineae</taxon>
        <taxon>Rhizopodaceae</taxon>
        <taxon>Rhizopus</taxon>
    </lineage>
</organism>
<dbReference type="InterPro" id="IPR008936">
    <property type="entry name" value="Rho_GTPase_activation_prot"/>
</dbReference>
<accession>A0A1X0SA90</accession>
<dbReference type="VEuPathDB" id="FungiDB:BCV72DRAFT_51548"/>
<dbReference type="Gene3D" id="2.10.110.10">
    <property type="entry name" value="Cysteine Rich Protein"/>
    <property type="match status" value="1"/>
</dbReference>
<keyword evidence="3 4" id="KW-0862">Zinc</keyword>
<evidence type="ECO:0000256" key="4">
    <source>
        <dbReference type="PROSITE-ProRule" id="PRU00125"/>
    </source>
</evidence>
<dbReference type="InterPro" id="IPR002219">
    <property type="entry name" value="PKC_DAG/PE"/>
</dbReference>
<dbReference type="Gene3D" id="1.10.555.10">
    <property type="entry name" value="Rho GTPase activation protein"/>
    <property type="match status" value="1"/>
</dbReference>
<dbReference type="PROSITE" id="PS50238">
    <property type="entry name" value="RHOGAP"/>
    <property type="match status" value="1"/>
</dbReference>
<feature type="compositionally biased region" description="Polar residues" evidence="6">
    <location>
        <begin position="163"/>
        <end position="174"/>
    </location>
</feature>
<evidence type="ECO:0000313" key="11">
    <source>
        <dbReference type="Proteomes" id="UP000242381"/>
    </source>
</evidence>
<dbReference type="Proteomes" id="UP000242381">
    <property type="component" value="Unassembled WGS sequence"/>
</dbReference>
<feature type="domain" description="Rho-GAP" evidence="9">
    <location>
        <begin position="643"/>
        <end position="832"/>
    </location>
</feature>
<evidence type="ECO:0000259" key="9">
    <source>
        <dbReference type="PROSITE" id="PS50238"/>
    </source>
</evidence>
<name>A0A1X0SA90_RHIZD</name>
<dbReference type="Pfam" id="PF00130">
    <property type="entry name" value="C1_1"/>
    <property type="match status" value="1"/>
</dbReference>
<dbReference type="FunFam" id="1.10.555.10:FF:000043">
    <property type="entry name" value="Rho GTPase activator Rga"/>
    <property type="match status" value="1"/>
</dbReference>
<feature type="compositionally biased region" description="Low complexity" evidence="6">
    <location>
        <begin position="475"/>
        <end position="494"/>
    </location>
</feature>
<dbReference type="SMART" id="SM00132">
    <property type="entry name" value="LIM"/>
    <property type="match status" value="1"/>
</dbReference>
<feature type="region of interest" description="Disordered" evidence="6">
    <location>
        <begin position="415"/>
        <end position="434"/>
    </location>
</feature>
<dbReference type="OMA" id="CINAVEH"/>
<evidence type="ECO:0000256" key="5">
    <source>
        <dbReference type="SAM" id="Coils"/>
    </source>
</evidence>
<feature type="coiled-coil region" evidence="5">
    <location>
        <begin position="257"/>
        <end position="298"/>
    </location>
</feature>
<dbReference type="CDD" id="cd00159">
    <property type="entry name" value="RhoGAP"/>
    <property type="match status" value="1"/>
</dbReference>
<keyword evidence="4" id="KW-0440">LIM domain</keyword>
<dbReference type="SMART" id="SM00109">
    <property type="entry name" value="C1"/>
    <property type="match status" value="1"/>
</dbReference>
<dbReference type="AlphaFoldDB" id="A0A1X0SA90"/>
<dbReference type="PANTHER" id="PTHR46075:SF2">
    <property type="entry name" value="RHO GTPASE ACTIVATING PROTEIN AT 5A, ISOFORM A"/>
    <property type="match status" value="1"/>
</dbReference>
<proteinExistence type="predicted"/>
<dbReference type="SMART" id="SM00324">
    <property type="entry name" value="RhoGAP"/>
    <property type="match status" value="1"/>
</dbReference>
<dbReference type="PROSITE" id="PS50081">
    <property type="entry name" value="ZF_DAG_PE_2"/>
    <property type="match status" value="1"/>
</dbReference>